<gene>
    <name evidence="2" type="ORF">S06H3_22265</name>
</gene>
<feature type="compositionally biased region" description="Basic and acidic residues" evidence="1">
    <location>
        <begin position="25"/>
        <end position="57"/>
    </location>
</feature>
<sequence>MTGDEETWSVHVPASRVNIPGNSTKPHDQADERCKVGEETKQKTRLQQPDDHEKGQDHANNQKNKPDDDKS</sequence>
<feature type="region of interest" description="Disordered" evidence="1">
    <location>
        <begin position="1"/>
        <end position="71"/>
    </location>
</feature>
<dbReference type="EMBL" id="BARV01011863">
    <property type="protein sequence ID" value="GAI13028.1"/>
    <property type="molecule type" value="Genomic_DNA"/>
</dbReference>
<reference evidence="2" key="1">
    <citation type="journal article" date="2014" name="Front. Microbiol.">
        <title>High frequency of phylogenetically diverse reductive dehalogenase-homologous genes in deep subseafloor sedimentary metagenomes.</title>
        <authorList>
            <person name="Kawai M."/>
            <person name="Futagami T."/>
            <person name="Toyoda A."/>
            <person name="Takaki Y."/>
            <person name="Nishi S."/>
            <person name="Hori S."/>
            <person name="Arai W."/>
            <person name="Tsubouchi T."/>
            <person name="Morono Y."/>
            <person name="Uchiyama I."/>
            <person name="Ito T."/>
            <person name="Fujiyama A."/>
            <person name="Inagaki F."/>
            <person name="Takami H."/>
        </authorList>
    </citation>
    <scope>NUCLEOTIDE SEQUENCE</scope>
    <source>
        <strain evidence="2">Expedition CK06-06</strain>
    </source>
</reference>
<comment type="caution">
    <text evidence="2">The sequence shown here is derived from an EMBL/GenBank/DDBJ whole genome shotgun (WGS) entry which is preliminary data.</text>
</comment>
<proteinExistence type="predicted"/>
<dbReference type="AlphaFoldDB" id="X1L250"/>
<evidence type="ECO:0000256" key="1">
    <source>
        <dbReference type="SAM" id="MobiDB-lite"/>
    </source>
</evidence>
<organism evidence="2">
    <name type="scientific">marine sediment metagenome</name>
    <dbReference type="NCBI Taxonomy" id="412755"/>
    <lineage>
        <taxon>unclassified sequences</taxon>
        <taxon>metagenomes</taxon>
        <taxon>ecological metagenomes</taxon>
    </lineage>
</organism>
<protein>
    <submittedName>
        <fullName evidence="2">Uncharacterized protein</fullName>
    </submittedName>
</protein>
<accession>X1L250</accession>
<evidence type="ECO:0000313" key="2">
    <source>
        <dbReference type="EMBL" id="GAI13028.1"/>
    </source>
</evidence>
<feature type="non-terminal residue" evidence="2">
    <location>
        <position position="71"/>
    </location>
</feature>
<name>X1L250_9ZZZZ</name>